<name>A0A8D9B9Q8_9HEMI</name>
<evidence type="ECO:0000313" key="1">
    <source>
        <dbReference type="EMBL" id="CAG6779282.1"/>
    </source>
</evidence>
<accession>A0A8D9B9Q8</accession>
<proteinExistence type="predicted"/>
<sequence length="124" mass="13875">MFFVPYSKLETTTLQGIGFLIHIVFTVWNERRLCIPPFGFRLAVFISFVLSSPFSIPSFSPSLLRLTVFISFRLSISSYTLSSPSSIPSFSPFLLRLTVFIKIGEVEPKILIGHAPGEPYVGGR</sequence>
<dbReference type="AlphaFoldDB" id="A0A8D9B9Q8"/>
<organism evidence="1">
    <name type="scientific">Cacopsylla melanoneura</name>
    <dbReference type="NCBI Taxonomy" id="428564"/>
    <lineage>
        <taxon>Eukaryota</taxon>
        <taxon>Metazoa</taxon>
        <taxon>Ecdysozoa</taxon>
        <taxon>Arthropoda</taxon>
        <taxon>Hexapoda</taxon>
        <taxon>Insecta</taxon>
        <taxon>Pterygota</taxon>
        <taxon>Neoptera</taxon>
        <taxon>Paraneoptera</taxon>
        <taxon>Hemiptera</taxon>
        <taxon>Sternorrhyncha</taxon>
        <taxon>Psylloidea</taxon>
        <taxon>Psyllidae</taxon>
        <taxon>Psyllinae</taxon>
        <taxon>Cacopsylla</taxon>
    </lineage>
</organism>
<reference evidence="1" key="1">
    <citation type="submission" date="2021-05" db="EMBL/GenBank/DDBJ databases">
        <authorList>
            <person name="Alioto T."/>
            <person name="Alioto T."/>
            <person name="Gomez Garrido J."/>
        </authorList>
    </citation>
    <scope>NUCLEOTIDE SEQUENCE</scope>
</reference>
<dbReference type="EMBL" id="HBUF01613518">
    <property type="protein sequence ID" value="CAG6779282.1"/>
    <property type="molecule type" value="Transcribed_RNA"/>
</dbReference>
<protein>
    <submittedName>
        <fullName evidence="1">Uncharacterized protein</fullName>
    </submittedName>
</protein>